<dbReference type="PROSITE" id="PS50931">
    <property type="entry name" value="HTH_LYSR"/>
    <property type="match status" value="1"/>
</dbReference>
<evidence type="ECO:0000256" key="3">
    <source>
        <dbReference type="ARBA" id="ARBA00023125"/>
    </source>
</evidence>
<dbReference type="RefSeq" id="WP_198489757.1">
    <property type="nucleotide sequence ID" value="NZ_CP066078.1"/>
</dbReference>
<dbReference type="Proteomes" id="UP000595221">
    <property type="component" value="Chromosome"/>
</dbReference>
<dbReference type="InterPro" id="IPR000847">
    <property type="entry name" value="LysR_HTH_N"/>
</dbReference>
<evidence type="ECO:0000256" key="1">
    <source>
        <dbReference type="ARBA" id="ARBA00009437"/>
    </source>
</evidence>
<dbReference type="SUPFAM" id="SSF46785">
    <property type="entry name" value="Winged helix' DNA-binding domain"/>
    <property type="match status" value="1"/>
</dbReference>
<dbReference type="Gene3D" id="3.40.190.10">
    <property type="entry name" value="Periplasmic binding protein-like II"/>
    <property type="match status" value="2"/>
</dbReference>
<reference evidence="7 8" key="1">
    <citation type="submission" date="2020-12" db="EMBL/GenBank/DDBJ databases">
        <title>FDA dAtabase for Regulatory Grade micrObial Sequences (FDA-ARGOS): Supporting development and validation of Infectious Disease Dx tests.</title>
        <authorList>
            <person name="Sproer C."/>
            <person name="Gronow S."/>
            <person name="Severitt S."/>
            <person name="Schroder I."/>
            <person name="Tallon L."/>
            <person name="Sadzewicz L."/>
            <person name="Zhao X."/>
            <person name="Boylan J."/>
            <person name="Ott S."/>
            <person name="Bowen H."/>
            <person name="Vavikolanu K."/>
            <person name="Mehta A."/>
            <person name="Aluvathingal J."/>
            <person name="Nadendla S."/>
            <person name="Lowell S."/>
            <person name="Myers T."/>
            <person name="Yan Y."/>
            <person name="Sichtig H."/>
        </authorList>
    </citation>
    <scope>NUCLEOTIDE SEQUENCE [LARGE SCALE GENOMIC DNA]</scope>
    <source>
        <strain evidence="7 8">FDAARGOS_1001</strain>
    </source>
</reference>
<dbReference type="PANTHER" id="PTHR30126">
    <property type="entry name" value="HTH-TYPE TRANSCRIPTIONAL REGULATOR"/>
    <property type="match status" value="1"/>
</dbReference>
<comment type="similarity">
    <text evidence="1">Belongs to the LysR transcriptional regulatory family.</text>
</comment>
<evidence type="ECO:0000256" key="4">
    <source>
        <dbReference type="ARBA" id="ARBA00023163"/>
    </source>
</evidence>
<organism evidence="7 8">
    <name type="scientific">Rothia kristinae</name>
    <dbReference type="NCBI Taxonomy" id="37923"/>
    <lineage>
        <taxon>Bacteria</taxon>
        <taxon>Bacillati</taxon>
        <taxon>Actinomycetota</taxon>
        <taxon>Actinomycetes</taxon>
        <taxon>Micrococcales</taxon>
        <taxon>Micrococcaceae</taxon>
        <taxon>Rothia</taxon>
    </lineage>
</organism>
<dbReference type="Pfam" id="PF00126">
    <property type="entry name" value="HTH_1"/>
    <property type="match status" value="1"/>
</dbReference>
<keyword evidence="2" id="KW-0805">Transcription regulation</keyword>
<feature type="compositionally biased region" description="Basic residues" evidence="5">
    <location>
        <begin position="325"/>
        <end position="334"/>
    </location>
</feature>
<dbReference type="GO" id="GO:0000976">
    <property type="term" value="F:transcription cis-regulatory region binding"/>
    <property type="evidence" value="ECO:0007669"/>
    <property type="project" value="TreeGrafter"/>
</dbReference>
<dbReference type="GO" id="GO:0003700">
    <property type="term" value="F:DNA-binding transcription factor activity"/>
    <property type="evidence" value="ECO:0007669"/>
    <property type="project" value="InterPro"/>
</dbReference>
<dbReference type="SUPFAM" id="SSF53850">
    <property type="entry name" value="Periplasmic binding protein-like II"/>
    <property type="match status" value="1"/>
</dbReference>
<feature type="region of interest" description="Disordered" evidence="5">
    <location>
        <begin position="303"/>
        <end position="334"/>
    </location>
</feature>
<sequence>MRVEKLPDLPTWLLLDAVDRLGSVGAAARRAGFSQQAASARVRAAERVLGVALFARSPRGTRTTEQGRAVLDAAAPYLDAARSLAEAVEAVGAGAAARLRVAVSNTVAEHYLPSWLQTVLGGHPGARVDVHAVNSREVLRQVREGLAELGFVESPATLDAVDPAGPDPDRGLLFRTVARDAVVLAAPAGHPWARAGQVSRAELARTGVLVREEGSGTRVAVERALPELAEPAGELGSLSALISTSRATGIPAFVPRRAVAAPLREIRVPGVAVVRPIRAVVRPGAVHPLAAALVRAAVEDGTGDGAAGEGVADGTPGEASPRVQPRARSRTASR</sequence>
<dbReference type="Gene3D" id="1.10.10.10">
    <property type="entry name" value="Winged helix-like DNA-binding domain superfamily/Winged helix DNA-binding domain"/>
    <property type="match status" value="1"/>
</dbReference>
<dbReference type="InterPro" id="IPR036390">
    <property type="entry name" value="WH_DNA-bd_sf"/>
</dbReference>
<evidence type="ECO:0000256" key="2">
    <source>
        <dbReference type="ARBA" id="ARBA00023015"/>
    </source>
</evidence>
<evidence type="ECO:0000313" key="7">
    <source>
        <dbReference type="EMBL" id="QQC58709.1"/>
    </source>
</evidence>
<dbReference type="Pfam" id="PF03466">
    <property type="entry name" value="LysR_substrate"/>
    <property type="match status" value="1"/>
</dbReference>
<dbReference type="InterPro" id="IPR005119">
    <property type="entry name" value="LysR_subst-bd"/>
</dbReference>
<evidence type="ECO:0000256" key="5">
    <source>
        <dbReference type="SAM" id="MobiDB-lite"/>
    </source>
</evidence>
<gene>
    <name evidence="7" type="ORF">I6H58_06895</name>
</gene>
<accession>A0A7T4MSH7</accession>
<name>A0A7T4MSH7_9MICC</name>
<evidence type="ECO:0000259" key="6">
    <source>
        <dbReference type="PROSITE" id="PS50931"/>
    </source>
</evidence>
<dbReference type="InterPro" id="IPR036388">
    <property type="entry name" value="WH-like_DNA-bd_sf"/>
</dbReference>
<dbReference type="EMBL" id="CP066078">
    <property type="protein sequence ID" value="QQC58709.1"/>
    <property type="molecule type" value="Genomic_DNA"/>
</dbReference>
<dbReference type="PANTHER" id="PTHR30126:SF39">
    <property type="entry name" value="HTH-TYPE TRANSCRIPTIONAL REGULATOR CYSL"/>
    <property type="match status" value="1"/>
</dbReference>
<evidence type="ECO:0000313" key="8">
    <source>
        <dbReference type="Proteomes" id="UP000595221"/>
    </source>
</evidence>
<keyword evidence="4" id="KW-0804">Transcription</keyword>
<feature type="domain" description="HTH lysR-type" evidence="6">
    <location>
        <begin position="7"/>
        <end position="64"/>
    </location>
</feature>
<proteinExistence type="inferred from homology"/>
<dbReference type="AlphaFoldDB" id="A0A7T4MSH7"/>
<protein>
    <submittedName>
        <fullName evidence="7">LysR family transcriptional regulator</fullName>
    </submittedName>
</protein>
<keyword evidence="3" id="KW-0238">DNA-binding</keyword>